<accession>A0A8J6AC15</accession>
<proteinExistence type="predicted"/>
<dbReference type="GO" id="GO:0005840">
    <property type="term" value="C:ribosome"/>
    <property type="evidence" value="ECO:0007669"/>
    <property type="project" value="UniProtKB-KW"/>
</dbReference>
<keyword evidence="1" id="KW-0687">Ribonucleoprotein</keyword>
<dbReference type="Gene3D" id="3.30.160.20">
    <property type="match status" value="1"/>
</dbReference>
<reference evidence="1" key="1">
    <citation type="journal article" date="2021" name="Evol. Appl.">
        <title>The genome of the Pyrenean desman and the effects of bottlenecks and inbreeding on the genomic landscape of an endangered species.</title>
        <authorList>
            <person name="Escoda L."/>
            <person name="Castresana J."/>
        </authorList>
    </citation>
    <scope>NUCLEOTIDE SEQUENCE</scope>
    <source>
        <strain evidence="1">IBE-C5619</strain>
    </source>
</reference>
<protein>
    <submittedName>
        <fullName evidence="1">40S ribosomal protein S2</fullName>
    </submittedName>
</protein>
<dbReference type="OrthoDB" id="5842360at2759"/>
<keyword evidence="2" id="KW-1185">Reference proteome</keyword>
<sequence>MKIEFLEEIYLFSLTVKEPEIIDFFSLGPFGKGEVLTVMPLQKRIRAGQQVRLKAFVSWGIVTDTLLWVLSAPRSKASEETISASPTLSLARRLAAGCVGTSHPCPLGPCAQEAADDILLQDYLLQDIHAHPTLPLGSSVRPPLIISSVTTAVSATNLWKETMFTNSFY</sequence>
<evidence type="ECO:0000313" key="1">
    <source>
        <dbReference type="EMBL" id="KAG8516616.1"/>
    </source>
</evidence>
<keyword evidence="1" id="KW-0689">Ribosomal protein</keyword>
<name>A0A8J6AC15_GALPY</name>
<gene>
    <name evidence="1" type="ORF">J0S82_004063</name>
</gene>
<dbReference type="Proteomes" id="UP000700334">
    <property type="component" value="Unassembled WGS sequence"/>
</dbReference>
<dbReference type="EMBL" id="JAGFMF010011673">
    <property type="protein sequence ID" value="KAG8516616.1"/>
    <property type="molecule type" value="Genomic_DNA"/>
</dbReference>
<comment type="caution">
    <text evidence="1">The sequence shown here is derived from an EMBL/GenBank/DDBJ whole genome shotgun (WGS) entry which is preliminary data.</text>
</comment>
<dbReference type="AlphaFoldDB" id="A0A8J6AC15"/>
<organism evidence="1 2">
    <name type="scientific">Galemys pyrenaicus</name>
    <name type="common">Iberian desman</name>
    <name type="synonym">Pyrenean desman</name>
    <dbReference type="NCBI Taxonomy" id="202257"/>
    <lineage>
        <taxon>Eukaryota</taxon>
        <taxon>Metazoa</taxon>
        <taxon>Chordata</taxon>
        <taxon>Craniata</taxon>
        <taxon>Vertebrata</taxon>
        <taxon>Euteleostomi</taxon>
        <taxon>Mammalia</taxon>
        <taxon>Eutheria</taxon>
        <taxon>Laurasiatheria</taxon>
        <taxon>Eulipotyphla</taxon>
        <taxon>Talpidae</taxon>
        <taxon>Galemys</taxon>
    </lineage>
</organism>
<evidence type="ECO:0000313" key="2">
    <source>
        <dbReference type="Proteomes" id="UP000700334"/>
    </source>
</evidence>